<dbReference type="Gene3D" id="1.10.10.10">
    <property type="entry name" value="Winged helix-like DNA-binding domain superfamily/Winged helix DNA-binding domain"/>
    <property type="match status" value="1"/>
</dbReference>
<reference evidence="3" key="1">
    <citation type="journal article" date="2019" name="Int. J. Syst. Evol. Microbiol.">
        <title>The Global Catalogue of Microorganisms (GCM) 10K type strain sequencing project: providing services to taxonomists for standard genome sequencing and annotation.</title>
        <authorList>
            <consortium name="The Broad Institute Genomics Platform"/>
            <consortium name="The Broad Institute Genome Sequencing Center for Infectious Disease"/>
            <person name="Wu L."/>
            <person name="Ma J."/>
        </authorList>
    </citation>
    <scope>NUCLEOTIDE SEQUENCE [LARGE SCALE GENOMIC DNA]</scope>
    <source>
        <strain evidence="3">CGMCC 1.9106</strain>
    </source>
</reference>
<sequence length="149" mass="16684">MGDDAFHAGAVGRDHVVERAGVFADTNMIRTSEVHRTMPDPLELLPALEQQAYRILVKFDWTRPDDLAELTGLPQAEATRLLWSLHARGPAAAQPGEESAFRPLPPDVALGNHLMRRHEALEQARQLVAELKDAYQAGVRRFKPTTWSR</sequence>
<proteinExistence type="predicted"/>
<dbReference type="InterPro" id="IPR002831">
    <property type="entry name" value="Tscrpt_reg_TrmB_N"/>
</dbReference>
<evidence type="ECO:0000313" key="2">
    <source>
        <dbReference type="EMBL" id="MFC7247105.1"/>
    </source>
</evidence>
<gene>
    <name evidence="2" type="ORF">ACFQO7_31905</name>
</gene>
<dbReference type="EMBL" id="JBHTAC010000050">
    <property type="protein sequence ID" value="MFC7247105.1"/>
    <property type="molecule type" value="Genomic_DNA"/>
</dbReference>
<dbReference type="InterPro" id="IPR036388">
    <property type="entry name" value="WH-like_DNA-bd_sf"/>
</dbReference>
<protein>
    <submittedName>
        <fullName evidence="2">Helix-turn-helix domain-containing protein</fullName>
    </submittedName>
</protein>
<comment type="caution">
    <text evidence="2">The sequence shown here is derived from an EMBL/GenBank/DDBJ whole genome shotgun (WGS) entry which is preliminary data.</text>
</comment>
<feature type="domain" description="Transcription regulator TrmB N-terminal" evidence="1">
    <location>
        <begin position="48"/>
        <end position="106"/>
    </location>
</feature>
<name>A0ABW2H730_9ACTN</name>
<dbReference type="RefSeq" id="WP_376809862.1">
    <property type="nucleotide sequence ID" value="NZ_JBHTAC010000050.1"/>
</dbReference>
<evidence type="ECO:0000313" key="3">
    <source>
        <dbReference type="Proteomes" id="UP001596392"/>
    </source>
</evidence>
<evidence type="ECO:0000259" key="1">
    <source>
        <dbReference type="Pfam" id="PF01978"/>
    </source>
</evidence>
<accession>A0ABW2H730</accession>
<organism evidence="2 3">
    <name type="scientific">Catellatospora aurea</name>
    <dbReference type="NCBI Taxonomy" id="1337874"/>
    <lineage>
        <taxon>Bacteria</taxon>
        <taxon>Bacillati</taxon>
        <taxon>Actinomycetota</taxon>
        <taxon>Actinomycetes</taxon>
        <taxon>Micromonosporales</taxon>
        <taxon>Micromonosporaceae</taxon>
        <taxon>Catellatospora</taxon>
    </lineage>
</organism>
<dbReference type="Pfam" id="PF01978">
    <property type="entry name" value="TrmB"/>
    <property type="match status" value="1"/>
</dbReference>
<dbReference type="Proteomes" id="UP001596392">
    <property type="component" value="Unassembled WGS sequence"/>
</dbReference>
<keyword evidence="3" id="KW-1185">Reference proteome</keyword>